<evidence type="ECO:0000313" key="12">
    <source>
        <dbReference type="Proteomes" id="UP001058569"/>
    </source>
</evidence>
<dbReference type="OrthoDB" id="401182at2"/>
<dbReference type="InterPro" id="IPR038770">
    <property type="entry name" value="Na+/solute_symporter_sf"/>
</dbReference>
<evidence type="ECO:0000256" key="8">
    <source>
        <dbReference type="SAM" id="Phobius"/>
    </source>
</evidence>
<dbReference type="PANTHER" id="PTHR36838:SF1">
    <property type="entry name" value="SLR1864 PROTEIN"/>
    <property type="match status" value="1"/>
</dbReference>
<evidence type="ECO:0000256" key="4">
    <source>
        <dbReference type="ARBA" id="ARBA00022475"/>
    </source>
</evidence>
<dbReference type="EMBL" id="UZVY01000001">
    <property type="protein sequence ID" value="VDR42090.1"/>
    <property type="molecule type" value="Genomic_DNA"/>
</dbReference>
<dbReference type="RefSeq" id="WP_126118315.1">
    <property type="nucleotide sequence ID" value="NZ_CP101806.1"/>
</dbReference>
<dbReference type="Gene3D" id="1.20.1530.20">
    <property type="match status" value="1"/>
</dbReference>
<reference evidence="10 11" key="1">
    <citation type="submission" date="2018-12" db="EMBL/GenBank/DDBJ databases">
        <authorList>
            <consortium name="Pathogen Informatics"/>
        </authorList>
    </citation>
    <scope>NUCLEOTIDE SEQUENCE [LARGE SCALE GENOMIC DNA]</scope>
    <source>
        <strain evidence="10 11">NCTC10126</strain>
    </source>
</reference>
<feature type="transmembrane region" description="Helical" evidence="8">
    <location>
        <begin position="77"/>
        <end position="98"/>
    </location>
</feature>
<name>A0A3P8MDP7_9BACT</name>
<evidence type="ECO:0000313" key="9">
    <source>
        <dbReference type="EMBL" id="UUD35094.1"/>
    </source>
</evidence>
<dbReference type="EMBL" id="CP101806">
    <property type="protein sequence ID" value="UUD35094.1"/>
    <property type="molecule type" value="Genomic_DNA"/>
</dbReference>
<organism evidence="10 11">
    <name type="scientific">Mycoplasmopsis caviae</name>
    <dbReference type="NCBI Taxonomy" id="55603"/>
    <lineage>
        <taxon>Bacteria</taxon>
        <taxon>Bacillati</taxon>
        <taxon>Mycoplasmatota</taxon>
        <taxon>Mycoplasmoidales</taxon>
        <taxon>Metamycoplasmataceae</taxon>
        <taxon>Mycoplasmopsis</taxon>
    </lineage>
</organism>
<dbReference type="Proteomes" id="UP001058569">
    <property type="component" value="Chromosome"/>
</dbReference>
<feature type="transmembrane region" description="Helical" evidence="8">
    <location>
        <begin position="407"/>
        <end position="425"/>
    </location>
</feature>
<feature type="transmembrane region" description="Helical" evidence="8">
    <location>
        <begin position="373"/>
        <end position="395"/>
    </location>
</feature>
<gene>
    <name evidence="10" type="ORF">NCTC10126_00586</name>
    <name evidence="9" type="ORF">NPA07_04800</name>
</gene>
<feature type="transmembrane region" description="Helical" evidence="8">
    <location>
        <begin position="338"/>
        <end position="361"/>
    </location>
</feature>
<sequence>MEVKQKLVSTLANVNLWSAIIASIVIIGLGYLLVKIKWFKSTWKAALVGVVMKVALPALALSGFMKSISINDLKEQGIVLGVAFAFYILLSAGAWLWIKFAPNKTPEVVENAQENTIIGEMSATKTVDESRHRAMVVWMLLIFGSTTFFGMPIIRELYSKGGLLAAGIWNVPYRIFLYSFCFMQMKGLKFNKENIKNSVKTMFLNPIIIATFAGLILWLTQLIPGAGITIKDAAANTSIMTKTGALTVTKIGSFSTNFSTVYGTVANGKNTWYIYNVASGLYEVTTKTPKGWFEWETTLPYLHKFISILGSLCSPLIWLAIGMTLAESKIKEAVSDKWVWIYSLIKLIVIPLAVFAVFWGINKASGGTLIAKNVGIAMVIFAATPPATVAVGYAISENKCARLASSCSAFSTLLAVIILPIWIVVGELLFI</sequence>
<keyword evidence="12" id="KW-1185">Reference proteome</keyword>
<evidence type="ECO:0000256" key="1">
    <source>
        <dbReference type="ARBA" id="ARBA00004651"/>
    </source>
</evidence>
<dbReference type="InterPro" id="IPR004776">
    <property type="entry name" value="Mem_transp_PIN-like"/>
</dbReference>
<protein>
    <submittedName>
        <fullName evidence="9">AEC family transporter</fullName>
    </submittedName>
</protein>
<keyword evidence="4" id="KW-1003">Cell membrane</keyword>
<evidence type="ECO:0000256" key="5">
    <source>
        <dbReference type="ARBA" id="ARBA00022692"/>
    </source>
</evidence>
<feature type="transmembrane region" description="Helical" evidence="8">
    <location>
        <begin position="161"/>
        <end position="182"/>
    </location>
</feature>
<evidence type="ECO:0000256" key="6">
    <source>
        <dbReference type="ARBA" id="ARBA00022989"/>
    </source>
</evidence>
<feature type="transmembrane region" description="Helical" evidence="8">
    <location>
        <begin position="203"/>
        <end position="223"/>
    </location>
</feature>
<comment type="subcellular location">
    <subcellularLocation>
        <location evidence="1">Cell membrane</location>
        <topology evidence="1">Multi-pass membrane protein</topology>
    </subcellularLocation>
</comment>
<feature type="transmembrane region" description="Helical" evidence="8">
    <location>
        <begin position="135"/>
        <end position="155"/>
    </location>
</feature>
<keyword evidence="5 8" id="KW-0812">Transmembrane</keyword>
<keyword evidence="7 8" id="KW-0472">Membrane</keyword>
<feature type="transmembrane region" description="Helical" evidence="8">
    <location>
        <begin position="46"/>
        <end position="65"/>
    </location>
</feature>
<dbReference type="Proteomes" id="UP000280036">
    <property type="component" value="Unassembled WGS sequence"/>
</dbReference>
<dbReference type="GO" id="GO:0005886">
    <property type="term" value="C:plasma membrane"/>
    <property type="evidence" value="ECO:0007669"/>
    <property type="project" value="UniProtKB-SubCell"/>
</dbReference>
<keyword evidence="3" id="KW-0813">Transport</keyword>
<dbReference type="GO" id="GO:0055085">
    <property type="term" value="P:transmembrane transport"/>
    <property type="evidence" value="ECO:0007669"/>
    <property type="project" value="InterPro"/>
</dbReference>
<feature type="transmembrane region" description="Helical" evidence="8">
    <location>
        <begin position="305"/>
        <end position="326"/>
    </location>
</feature>
<dbReference type="AlphaFoldDB" id="A0A3P8MDP7"/>
<dbReference type="Pfam" id="PF03547">
    <property type="entry name" value="Mem_trans"/>
    <property type="match status" value="1"/>
</dbReference>
<evidence type="ECO:0000256" key="2">
    <source>
        <dbReference type="ARBA" id="ARBA00010145"/>
    </source>
</evidence>
<evidence type="ECO:0000313" key="10">
    <source>
        <dbReference type="EMBL" id="VDR42090.1"/>
    </source>
</evidence>
<evidence type="ECO:0000256" key="3">
    <source>
        <dbReference type="ARBA" id="ARBA00022448"/>
    </source>
</evidence>
<proteinExistence type="inferred from homology"/>
<dbReference type="PANTHER" id="PTHR36838">
    <property type="entry name" value="AUXIN EFFLUX CARRIER FAMILY PROTEIN"/>
    <property type="match status" value="1"/>
</dbReference>
<keyword evidence="6 8" id="KW-1133">Transmembrane helix</keyword>
<evidence type="ECO:0000313" key="11">
    <source>
        <dbReference type="Proteomes" id="UP000280036"/>
    </source>
</evidence>
<reference evidence="9" key="2">
    <citation type="submission" date="2022-07" db="EMBL/GenBank/DDBJ databases">
        <title>Complete genome of Mycoplasma caviae type strain G122.</title>
        <authorList>
            <person name="Spergser J."/>
        </authorList>
    </citation>
    <scope>NUCLEOTIDE SEQUENCE</scope>
    <source>
        <strain evidence="9">G122</strain>
    </source>
</reference>
<feature type="transmembrane region" description="Helical" evidence="8">
    <location>
        <begin position="16"/>
        <end position="34"/>
    </location>
</feature>
<evidence type="ECO:0000256" key="7">
    <source>
        <dbReference type="ARBA" id="ARBA00023136"/>
    </source>
</evidence>
<accession>A0A3P8MDP7</accession>
<comment type="similarity">
    <text evidence="2">Belongs to the auxin efflux carrier (TC 2.A.69) family.</text>
</comment>